<sequence>MWQLSDTQKIGAGLATFGGFFIFLGVLLFFDAGLIAIGNILFLAGLAMVYGMSSSAMFFAQKRKIPGTICFFGGVLLVFLKWPLIGMLVEGFGFISLFGDFFPMIITFLRQLPVIGTVLNLPGISHILDRITAPSQSPV</sequence>
<keyword evidence="4" id="KW-0333">Golgi apparatus</keyword>
<dbReference type="GO" id="GO:0006888">
    <property type="term" value="P:endoplasmic reticulum to Golgi vesicle-mediated transport"/>
    <property type="evidence" value="ECO:0007669"/>
    <property type="project" value="InterPro"/>
</dbReference>
<keyword evidence="3 7" id="KW-1133">Transmembrane helix</keyword>
<dbReference type="GO" id="GO:0000139">
    <property type="term" value="C:Golgi membrane"/>
    <property type="evidence" value="ECO:0007669"/>
    <property type="project" value="UniProtKB-SubCell"/>
</dbReference>
<feature type="transmembrane region" description="Helical" evidence="7">
    <location>
        <begin position="65"/>
        <end position="85"/>
    </location>
</feature>
<protein>
    <submittedName>
        <fullName evidence="8">Putative GOT1-membrane protein required for ER to Golgi transport</fullName>
    </submittedName>
</protein>
<evidence type="ECO:0000313" key="9">
    <source>
        <dbReference type="Proteomes" id="UP000267251"/>
    </source>
</evidence>
<gene>
    <name evidence="8" type="ORF">BJ684DRAFT_14378</name>
</gene>
<evidence type="ECO:0000256" key="5">
    <source>
        <dbReference type="ARBA" id="ARBA00023136"/>
    </source>
</evidence>
<comment type="similarity">
    <text evidence="6">Belongs to the GOT1 family.</text>
</comment>
<reference evidence="9" key="1">
    <citation type="journal article" date="2018" name="Nat. Microbiol.">
        <title>Leveraging single-cell genomics to expand the fungal tree of life.</title>
        <authorList>
            <person name="Ahrendt S.R."/>
            <person name="Quandt C.A."/>
            <person name="Ciobanu D."/>
            <person name="Clum A."/>
            <person name="Salamov A."/>
            <person name="Andreopoulos B."/>
            <person name="Cheng J.F."/>
            <person name="Woyke T."/>
            <person name="Pelin A."/>
            <person name="Henrissat B."/>
            <person name="Reynolds N.K."/>
            <person name="Benny G.L."/>
            <person name="Smith M.E."/>
            <person name="James T.Y."/>
            <person name="Grigoriev I.V."/>
        </authorList>
    </citation>
    <scope>NUCLEOTIDE SEQUENCE [LARGE SCALE GENOMIC DNA]</scope>
</reference>
<comment type="subcellular location">
    <subcellularLocation>
        <location evidence="1">Golgi apparatus membrane</location>
        <topology evidence="1">Multi-pass membrane protein</topology>
    </subcellularLocation>
</comment>
<keyword evidence="2 7" id="KW-0812">Transmembrane</keyword>
<dbReference type="Pfam" id="PF04178">
    <property type="entry name" value="Got1"/>
    <property type="match status" value="1"/>
</dbReference>
<dbReference type="InterPro" id="IPR045176">
    <property type="entry name" value="Got1"/>
</dbReference>
<evidence type="ECO:0000313" key="8">
    <source>
        <dbReference type="EMBL" id="RKP15367.1"/>
    </source>
</evidence>
<evidence type="ECO:0000256" key="7">
    <source>
        <dbReference type="SAM" id="Phobius"/>
    </source>
</evidence>
<evidence type="ECO:0000256" key="6">
    <source>
        <dbReference type="ARBA" id="ARBA00025799"/>
    </source>
</evidence>
<dbReference type="Proteomes" id="UP000267251">
    <property type="component" value="Unassembled WGS sequence"/>
</dbReference>
<feature type="transmembrane region" description="Helical" evidence="7">
    <location>
        <begin position="36"/>
        <end position="53"/>
    </location>
</feature>
<evidence type="ECO:0000256" key="1">
    <source>
        <dbReference type="ARBA" id="ARBA00004653"/>
    </source>
</evidence>
<dbReference type="PANTHER" id="PTHR21493">
    <property type="entry name" value="CGI-141-RELATED/LIPASE CONTAINING PROTEIN"/>
    <property type="match status" value="1"/>
</dbReference>
<dbReference type="AlphaFoldDB" id="A0A4P9Y885"/>
<evidence type="ECO:0000256" key="2">
    <source>
        <dbReference type="ARBA" id="ARBA00022692"/>
    </source>
</evidence>
<organism evidence="8 9">
    <name type="scientific">Piptocephalis cylindrospora</name>
    <dbReference type="NCBI Taxonomy" id="1907219"/>
    <lineage>
        <taxon>Eukaryota</taxon>
        <taxon>Fungi</taxon>
        <taxon>Fungi incertae sedis</taxon>
        <taxon>Zoopagomycota</taxon>
        <taxon>Zoopagomycotina</taxon>
        <taxon>Zoopagomycetes</taxon>
        <taxon>Zoopagales</taxon>
        <taxon>Piptocephalidaceae</taxon>
        <taxon>Piptocephalis</taxon>
    </lineage>
</organism>
<dbReference type="GO" id="GO:0005829">
    <property type="term" value="C:cytosol"/>
    <property type="evidence" value="ECO:0007669"/>
    <property type="project" value="GOC"/>
</dbReference>
<name>A0A4P9Y885_9FUNG</name>
<accession>A0A4P9Y885</accession>
<evidence type="ECO:0000256" key="4">
    <source>
        <dbReference type="ARBA" id="ARBA00023034"/>
    </source>
</evidence>
<dbReference type="PANTHER" id="PTHR21493:SF9">
    <property type="entry name" value="GOLGI TRANSPORT PROTEIN 1-RELATED"/>
    <property type="match status" value="1"/>
</dbReference>
<keyword evidence="9" id="KW-1185">Reference proteome</keyword>
<dbReference type="GO" id="GO:0042147">
    <property type="term" value="P:retrograde transport, endosome to Golgi"/>
    <property type="evidence" value="ECO:0007669"/>
    <property type="project" value="InterPro"/>
</dbReference>
<keyword evidence="5 7" id="KW-0472">Membrane</keyword>
<dbReference type="EMBL" id="KZ987737">
    <property type="protein sequence ID" value="RKP15367.1"/>
    <property type="molecule type" value="Genomic_DNA"/>
</dbReference>
<feature type="transmembrane region" description="Helical" evidence="7">
    <location>
        <begin position="12"/>
        <end position="30"/>
    </location>
</feature>
<dbReference type="OrthoDB" id="204784at2759"/>
<dbReference type="GO" id="GO:0005783">
    <property type="term" value="C:endoplasmic reticulum"/>
    <property type="evidence" value="ECO:0007669"/>
    <property type="project" value="TreeGrafter"/>
</dbReference>
<proteinExistence type="inferred from homology"/>
<evidence type="ECO:0000256" key="3">
    <source>
        <dbReference type="ARBA" id="ARBA00022989"/>
    </source>
</evidence>
<dbReference type="InterPro" id="IPR007305">
    <property type="entry name" value="Vesicle_transpt_Got1/SFT2"/>
</dbReference>